<dbReference type="OrthoDB" id="9147983at2"/>
<protein>
    <submittedName>
        <fullName evidence="1">Uncharacterized protein</fullName>
    </submittedName>
</protein>
<gene>
    <name evidence="1" type="ORF">S2091_3400</name>
</gene>
<proteinExistence type="predicted"/>
<keyword evidence="2" id="KW-1185">Reference proteome</keyword>
<dbReference type="Proteomes" id="UP000237839">
    <property type="component" value="Unassembled WGS sequence"/>
</dbReference>
<organism evidence="1 2">
    <name type="scientific">Solimicrobium silvestre</name>
    <dbReference type="NCBI Taxonomy" id="2099400"/>
    <lineage>
        <taxon>Bacteria</taxon>
        <taxon>Pseudomonadati</taxon>
        <taxon>Pseudomonadota</taxon>
        <taxon>Betaproteobacteria</taxon>
        <taxon>Burkholderiales</taxon>
        <taxon>Oxalobacteraceae</taxon>
        <taxon>Solimicrobium</taxon>
    </lineage>
</organism>
<reference evidence="1 2" key="1">
    <citation type="submission" date="2018-02" db="EMBL/GenBank/DDBJ databases">
        <title>Solimicrobium silvestre gen. nov., sp. nov., isolated from alpine forest soil.</title>
        <authorList>
            <person name="Margesin R."/>
            <person name="Albuquerque L."/>
            <person name="Zhang D.-C."/>
            <person name="Froufe H.J.C."/>
            <person name="Severino R."/>
            <person name="Roxo I."/>
            <person name="Egas C."/>
            <person name="Da Costa M.S."/>
        </authorList>
    </citation>
    <scope>NUCLEOTIDE SEQUENCE [LARGE SCALE GENOMIC DNA]</scope>
    <source>
        <strain evidence="1 2">S20-91</strain>
    </source>
</reference>
<dbReference type="PROSITE" id="PS51257">
    <property type="entry name" value="PROKAR_LIPOPROTEIN"/>
    <property type="match status" value="1"/>
</dbReference>
<dbReference type="EMBL" id="PUGF01000018">
    <property type="protein sequence ID" value="PRC91844.1"/>
    <property type="molecule type" value="Genomic_DNA"/>
</dbReference>
<dbReference type="RefSeq" id="WP_105533150.1">
    <property type="nucleotide sequence ID" value="NZ_PUGF01000018.1"/>
</dbReference>
<dbReference type="AlphaFoldDB" id="A0A2S9GVV4"/>
<accession>A0A2S9GVV4</accession>
<evidence type="ECO:0000313" key="1">
    <source>
        <dbReference type="EMBL" id="PRC91844.1"/>
    </source>
</evidence>
<sequence length="324" mass="36270">MKFFYFSISIICFGAILWLSGCATERNSMRPSTLSQSTQEKIPAASRSNAALAADQNFWDVFHNAKYDEIQPVLEQMTGAYLRDPTDPVTASHIGWLHIWRISERERMAMVTPSITDDAVLARKYFQEASSINPSDARFLGFLAASTLSEGTIHHNEPEISEGNVLMRKAIVAWPEFNLFTAGYMLSTKPVDTAEFKQGLEWQWENLSLCVGEKISRTDPDYSSSVTKITTVGPKRACWNSTVAPHNFEGFFLNMGDMLVKSGDWKVAQKIYTLAKSSPDYSSWKFAPLLEERISNAQSNITPFASNKGLMINSKVSCMACHQS</sequence>
<evidence type="ECO:0000313" key="2">
    <source>
        <dbReference type="Proteomes" id="UP000237839"/>
    </source>
</evidence>
<comment type="caution">
    <text evidence="1">The sequence shown here is derived from an EMBL/GenBank/DDBJ whole genome shotgun (WGS) entry which is preliminary data.</text>
</comment>
<name>A0A2S9GVV4_9BURK</name>